<dbReference type="Proteomes" id="UP000027463">
    <property type="component" value="Unassembled WGS sequence"/>
</dbReference>
<dbReference type="EMBL" id="AUNC01000015">
    <property type="protein sequence ID" value="KEO57165.1"/>
    <property type="molecule type" value="Genomic_DNA"/>
</dbReference>
<evidence type="ECO:0000313" key="2">
    <source>
        <dbReference type="Proteomes" id="UP000027463"/>
    </source>
</evidence>
<organism evidence="1 2">
    <name type="scientific">Thalassospira permensis NBRC 106175</name>
    <dbReference type="NCBI Taxonomy" id="1353532"/>
    <lineage>
        <taxon>Bacteria</taxon>
        <taxon>Pseudomonadati</taxon>
        <taxon>Pseudomonadota</taxon>
        <taxon>Alphaproteobacteria</taxon>
        <taxon>Rhodospirillales</taxon>
        <taxon>Thalassospiraceae</taxon>
        <taxon>Thalassospira</taxon>
    </lineage>
</organism>
<gene>
    <name evidence="1" type="ORF">SMB34_17185</name>
</gene>
<evidence type="ECO:0000313" key="1">
    <source>
        <dbReference type="EMBL" id="KEO57165.1"/>
    </source>
</evidence>
<reference evidence="1 2" key="1">
    <citation type="submission" date="2013-07" db="EMBL/GenBank/DDBJ databases">
        <title>Thalassospira permensis NBRC 106175 Genome Sequencing.</title>
        <authorList>
            <person name="Lai Q."/>
            <person name="Shao Z."/>
        </authorList>
    </citation>
    <scope>NUCLEOTIDE SEQUENCE [LARGE SCALE GENOMIC DNA]</scope>
    <source>
        <strain evidence="1 2">NBRC 106175</strain>
    </source>
</reference>
<accession>A0ABR4TQF6</accession>
<protein>
    <submittedName>
        <fullName evidence="1">Uncharacterized protein</fullName>
    </submittedName>
</protein>
<comment type="caution">
    <text evidence="1">The sequence shown here is derived from an EMBL/GenBank/DDBJ whole genome shotgun (WGS) entry which is preliminary data.</text>
</comment>
<name>A0ABR4TQF6_9PROT</name>
<keyword evidence="2" id="KW-1185">Reference proteome</keyword>
<sequence length="45" mass="4639">MPGIIRLGLATGLVAAFGNAGKYVTDGAKCARLAFIDRGRCSDLV</sequence>
<proteinExistence type="predicted"/>